<keyword evidence="2" id="KW-1185">Reference proteome</keyword>
<sequence>MNKYILFLAVAASFIFNGCTKENSGKTVSDATGVSVQSISFPKFSNSSWNNVIGNTLLQFDLLGQNNTATSTIKDSVESNHLSGYYKSLAKGTYDIYISSKNLNSAADTFIRFNAQLKSYNVSTKQDLLLKVTSDDGLITIDQNLVHDNTIPIFKPETNIKAFKFGLINGFYYLYVKGGVKGSISFISKSNQTFTKNLSIAALTQYNVALQINNGSLQITFVPFVYNQVAVNSNTLITLNINPNNYLSVSGSTYFVVTDESGNILNEVKYIKGTSTFKISASQPYTKDRINFFQIHVPLESNVIPQILGFLQVKKGSVYTTDLPFLPGKETFPIKPHLINTNGFDQLTLSTGENGIIISSLADSLSLQQFQYPNNAKLYVRMLKDNKYTYNFFNIPKGTLNFNVDVSQLTKTNLTKTITAPGDDLQVQVYAKSDVNYVDFYLLENKYTSSNQIDIYYPSETFPEYDVLMNYRIGDLSYNIATTSTTIPDKAAAFNASFKSNGSSLTNFVPSWSGKFDYYRAEFQNDHLNPTLDFTFFSPSAANYTNIKLPDFSKYLGVSKLDLNSFSIKSFGLYQFNGFDETKFFYKDGLLNYQNFNGKSVIRNYW</sequence>
<proteinExistence type="predicted"/>
<evidence type="ECO:0000313" key="2">
    <source>
        <dbReference type="Proteomes" id="UP001247620"/>
    </source>
</evidence>
<dbReference type="RefSeq" id="WP_310091627.1">
    <property type="nucleotide sequence ID" value="NZ_JAVDUU010000001.1"/>
</dbReference>
<dbReference type="Proteomes" id="UP001247620">
    <property type="component" value="Unassembled WGS sequence"/>
</dbReference>
<reference evidence="1 2" key="1">
    <citation type="submission" date="2023-07" db="EMBL/GenBank/DDBJ databases">
        <title>Sorghum-associated microbial communities from plants grown in Nebraska, USA.</title>
        <authorList>
            <person name="Schachtman D."/>
        </authorList>
    </citation>
    <scope>NUCLEOTIDE SEQUENCE [LARGE SCALE GENOMIC DNA]</scope>
    <source>
        <strain evidence="1 2">3262</strain>
    </source>
</reference>
<evidence type="ECO:0000313" key="1">
    <source>
        <dbReference type="EMBL" id="MDR6940706.1"/>
    </source>
</evidence>
<organism evidence="1 2">
    <name type="scientific">Mucilaginibacter pocheonensis</name>
    <dbReference type="NCBI Taxonomy" id="398050"/>
    <lineage>
        <taxon>Bacteria</taxon>
        <taxon>Pseudomonadati</taxon>
        <taxon>Bacteroidota</taxon>
        <taxon>Sphingobacteriia</taxon>
        <taxon>Sphingobacteriales</taxon>
        <taxon>Sphingobacteriaceae</taxon>
        <taxon>Mucilaginibacter</taxon>
    </lineage>
</organism>
<comment type="caution">
    <text evidence="1">The sequence shown here is derived from an EMBL/GenBank/DDBJ whole genome shotgun (WGS) entry which is preliminary data.</text>
</comment>
<evidence type="ECO:0008006" key="3">
    <source>
        <dbReference type="Google" id="ProtNLM"/>
    </source>
</evidence>
<name>A0ABU1T632_9SPHI</name>
<dbReference type="EMBL" id="JAVDUU010000001">
    <property type="protein sequence ID" value="MDR6940706.1"/>
    <property type="molecule type" value="Genomic_DNA"/>
</dbReference>
<accession>A0ABU1T632</accession>
<protein>
    <recommendedName>
        <fullName evidence="3">GOLD domain-containing protein</fullName>
    </recommendedName>
</protein>
<gene>
    <name evidence="1" type="ORF">J2W55_000534</name>
</gene>